<dbReference type="Gene3D" id="1.10.3970.10">
    <property type="entry name" value="BSD domain"/>
    <property type="match status" value="1"/>
</dbReference>
<dbReference type="SMART" id="SM00751">
    <property type="entry name" value="BSD"/>
    <property type="match status" value="1"/>
</dbReference>
<feature type="domain" description="BSD" evidence="2">
    <location>
        <begin position="143"/>
        <end position="195"/>
    </location>
</feature>
<dbReference type="Proteomes" id="UP001151287">
    <property type="component" value="Unassembled WGS sequence"/>
</dbReference>
<dbReference type="InterPro" id="IPR035925">
    <property type="entry name" value="BSD_dom_sf"/>
</dbReference>
<name>A0A9Q0HTB6_9POAL</name>
<reference evidence="3" key="1">
    <citation type="journal article" date="2022" name="Cell">
        <title>Repeat-based holocentromeres influence genome architecture and karyotype evolution.</title>
        <authorList>
            <person name="Hofstatter P.G."/>
            <person name="Thangavel G."/>
            <person name="Lux T."/>
            <person name="Neumann P."/>
            <person name="Vondrak T."/>
            <person name="Novak P."/>
            <person name="Zhang M."/>
            <person name="Costa L."/>
            <person name="Castellani M."/>
            <person name="Scott A."/>
            <person name="Toegelov H."/>
            <person name="Fuchs J."/>
            <person name="Mata-Sucre Y."/>
            <person name="Dias Y."/>
            <person name="Vanzela A.L.L."/>
            <person name="Huettel B."/>
            <person name="Almeida C.C.S."/>
            <person name="Simkova H."/>
            <person name="Souza G."/>
            <person name="Pedrosa-Harand A."/>
            <person name="Macas J."/>
            <person name="Mayer K.F.X."/>
            <person name="Houben A."/>
            <person name="Marques A."/>
        </authorList>
    </citation>
    <scope>NUCLEOTIDE SEQUENCE</scope>
    <source>
        <strain evidence="3">RhyBre1mFocal</strain>
    </source>
</reference>
<evidence type="ECO:0000259" key="2">
    <source>
        <dbReference type="PROSITE" id="PS50858"/>
    </source>
</evidence>
<feature type="compositionally biased region" description="Basic and acidic residues" evidence="1">
    <location>
        <begin position="372"/>
        <end position="382"/>
    </location>
</feature>
<feature type="compositionally biased region" description="Acidic residues" evidence="1">
    <location>
        <begin position="383"/>
        <end position="398"/>
    </location>
</feature>
<dbReference type="PROSITE" id="PS50858">
    <property type="entry name" value="BSD"/>
    <property type="match status" value="1"/>
</dbReference>
<dbReference type="GO" id="GO:0005737">
    <property type="term" value="C:cytoplasm"/>
    <property type="evidence" value="ECO:0007669"/>
    <property type="project" value="TreeGrafter"/>
</dbReference>
<dbReference type="Pfam" id="PF03909">
    <property type="entry name" value="BSD"/>
    <property type="match status" value="1"/>
</dbReference>
<feature type="compositionally biased region" description="Polar residues" evidence="1">
    <location>
        <begin position="403"/>
        <end position="412"/>
    </location>
</feature>
<dbReference type="InterPro" id="IPR005607">
    <property type="entry name" value="BSD_dom"/>
</dbReference>
<dbReference type="InterPro" id="IPR051494">
    <property type="entry name" value="BSD_domain-containing"/>
</dbReference>
<feature type="region of interest" description="Disordered" evidence="1">
    <location>
        <begin position="218"/>
        <end position="270"/>
    </location>
</feature>
<feature type="compositionally biased region" description="Acidic residues" evidence="1">
    <location>
        <begin position="425"/>
        <end position="446"/>
    </location>
</feature>
<evidence type="ECO:0000313" key="4">
    <source>
        <dbReference type="Proteomes" id="UP001151287"/>
    </source>
</evidence>
<sequence>MDFFKSVFSPDLDPNQDQSSDETASASSNPNPNPTGGGWNLGGLIKTVASKSESVIQTYRRDLEEFGSGLKKETAAIREVAARSVDEIIKHGKEVLAVDLNDDSSHNAAGKRYTRLEAQIMAIQSDEGTFTTDPEDMKDFENWKIGFDLEERKDEIEMLLYDSNVLESMSEKFIPDIVDYWTFWYRYFYRVHKVKQAEEARAELVKRVISRDDEEEELSWEVEDDEELEKTKGTHADKAPKDGEKKLEIRSGATQVGKEKEDGERNRELDGIEKIEVTQLENVQKDGDVKTELNEVEKNEDILREKVEKDEKLDMESSGTAEAHESETLKDLGSKHEENTRNASVEKDTSVPEPAPTKTAGVPSEVSSSTAAKDEKLNSKSEAEEDLEWDEIEDLGDGDDNKPSGSIANSSPEVKEDLRKRLSVAEDDEDLTWDIEEEDDDVPAKK</sequence>
<dbReference type="SUPFAM" id="SSF140383">
    <property type="entry name" value="BSD domain-like"/>
    <property type="match status" value="1"/>
</dbReference>
<feature type="compositionally biased region" description="Basic and acidic residues" evidence="1">
    <location>
        <begin position="284"/>
        <end position="315"/>
    </location>
</feature>
<protein>
    <recommendedName>
        <fullName evidence="2">BSD domain-containing protein</fullName>
    </recommendedName>
</protein>
<dbReference type="PANTHER" id="PTHR16019">
    <property type="entry name" value="SYNAPSE-ASSOCIATED PROTEIN"/>
    <property type="match status" value="1"/>
</dbReference>
<accession>A0A9Q0HTB6</accession>
<dbReference type="PANTHER" id="PTHR16019:SF5">
    <property type="entry name" value="BSD DOMAIN-CONTAINING PROTEIN 1"/>
    <property type="match status" value="1"/>
</dbReference>
<feature type="compositionally biased region" description="Acidic residues" evidence="1">
    <location>
        <begin position="218"/>
        <end position="228"/>
    </location>
</feature>
<feature type="compositionally biased region" description="Basic and acidic residues" evidence="1">
    <location>
        <begin position="413"/>
        <end position="424"/>
    </location>
</feature>
<feature type="compositionally biased region" description="Basic and acidic residues" evidence="1">
    <location>
        <begin position="322"/>
        <end position="350"/>
    </location>
</feature>
<dbReference type="OrthoDB" id="73788at2759"/>
<gene>
    <name evidence="3" type="ORF">LUZ63_006173</name>
</gene>
<feature type="compositionally biased region" description="Basic and acidic residues" evidence="1">
    <location>
        <begin position="229"/>
        <end position="249"/>
    </location>
</feature>
<proteinExistence type="predicted"/>
<keyword evidence="4" id="KW-1185">Reference proteome</keyword>
<feature type="region of interest" description="Disordered" evidence="1">
    <location>
        <begin position="284"/>
        <end position="446"/>
    </location>
</feature>
<organism evidence="3 4">
    <name type="scientific">Rhynchospora breviuscula</name>
    <dbReference type="NCBI Taxonomy" id="2022672"/>
    <lineage>
        <taxon>Eukaryota</taxon>
        <taxon>Viridiplantae</taxon>
        <taxon>Streptophyta</taxon>
        <taxon>Embryophyta</taxon>
        <taxon>Tracheophyta</taxon>
        <taxon>Spermatophyta</taxon>
        <taxon>Magnoliopsida</taxon>
        <taxon>Liliopsida</taxon>
        <taxon>Poales</taxon>
        <taxon>Cyperaceae</taxon>
        <taxon>Cyperoideae</taxon>
        <taxon>Rhynchosporeae</taxon>
        <taxon>Rhynchospora</taxon>
    </lineage>
</organism>
<dbReference type="EMBL" id="JAMQYH010000002">
    <property type="protein sequence ID" value="KAJ1697661.1"/>
    <property type="molecule type" value="Genomic_DNA"/>
</dbReference>
<evidence type="ECO:0000256" key="1">
    <source>
        <dbReference type="SAM" id="MobiDB-lite"/>
    </source>
</evidence>
<dbReference type="AlphaFoldDB" id="A0A9Q0HTB6"/>
<feature type="compositionally biased region" description="Basic and acidic residues" evidence="1">
    <location>
        <begin position="257"/>
        <end position="270"/>
    </location>
</feature>
<feature type="region of interest" description="Disordered" evidence="1">
    <location>
        <begin position="1"/>
        <end position="42"/>
    </location>
</feature>
<evidence type="ECO:0000313" key="3">
    <source>
        <dbReference type="EMBL" id="KAJ1697661.1"/>
    </source>
</evidence>
<comment type="caution">
    <text evidence="3">The sequence shown here is derived from an EMBL/GenBank/DDBJ whole genome shotgun (WGS) entry which is preliminary data.</text>
</comment>